<sequence length="467" mass="52630">MEIDNQEDAAACNAIEENLSALSLNPINNVPEILIGPFQLLFSNQYYSELEGVRAIRKLLSIESNPPINQVISSGVAPTLIQMSYTRPHEFAFEVCWTLCNIGSGDSASTEYLISINSLTFFEKIFDYDPSSYELRDQIVWAIGNIAGDCSKYRDIVSSSKIYEKILLYAQILPINLSAKQANLAWTLSNLVRGKPHAKVEVASTVEKYFILMLLQSNDDKVLIDVCWGLSYTSEIVNNKILSNPAVGQKIIDLMKHANFSIALPSCRALGNMISNYANSWEYLKDFNICQVLRIGLKSQKRTFRKESAWILSNLCAESSEVITAMVENQIYEFLTEIYKGGEENVVMNEIVWVIGNSANSAKSEQMKSIYKSGAVLVIIEYLKVADTDKVKAVILEALIEIVKKLSEDFSEEYYNLIVDAEDICNGNSRTVELYDKLIQKLEEKGFGKEDDYEEQDEGMKPQIEFL</sequence>
<dbReference type="Gene3D" id="1.25.10.10">
    <property type="entry name" value="Leucine-rich Repeat Variant"/>
    <property type="match status" value="1"/>
</dbReference>
<keyword evidence="4 5" id="KW-0653">Protein transport</keyword>
<dbReference type="PANTHER" id="PTHR23316">
    <property type="entry name" value="IMPORTIN ALPHA"/>
    <property type="match status" value="1"/>
</dbReference>
<protein>
    <recommendedName>
        <fullName evidence="5">Importin subunit alpha</fullName>
    </recommendedName>
</protein>
<evidence type="ECO:0000256" key="2">
    <source>
        <dbReference type="ARBA" id="ARBA00022448"/>
    </source>
</evidence>
<proteinExistence type="inferred from homology"/>
<dbReference type="Proteomes" id="UP000187209">
    <property type="component" value="Unassembled WGS sequence"/>
</dbReference>
<gene>
    <name evidence="6" type="ORF">SteCoe_16967</name>
</gene>
<keyword evidence="2 5" id="KW-0813">Transport</keyword>
<comment type="caution">
    <text evidence="6">The sequence shown here is derived from an EMBL/GenBank/DDBJ whole genome shotgun (WGS) entry which is preliminary data.</text>
</comment>
<evidence type="ECO:0000256" key="1">
    <source>
        <dbReference type="ARBA" id="ARBA00010394"/>
    </source>
</evidence>
<keyword evidence="7" id="KW-1185">Reference proteome</keyword>
<evidence type="ECO:0000256" key="5">
    <source>
        <dbReference type="PIRNR" id="PIRNR005673"/>
    </source>
</evidence>
<dbReference type="EMBL" id="MPUH01000343">
    <property type="protein sequence ID" value="OMJ82366.1"/>
    <property type="molecule type" value="Genomic_DNA"/>
</dbReference>
<name>A0A1R2C044_9CILI</name>
<dbReference type="InterPro" id="IPR016024">
    <property type="entry name" value="ARM-type_fold"/>
</dbReference>
<evidence type="ECO:0000256" key="4">
    <source>
        <dbReference type="ARBA" id="ARBA00022927"/>
    </source>
</evidence>
<dbReference type="GO" id="GO:0061608">
    <property type="term" value="F:nuclear import signal receptor activity"/>
    <property type="evidence" value="ECO:0007669"/>
    <property type="project" value="InterPro"/>
</dbReference>
<dbReference type="PIRSF" id="PIRSF005673">
    <property type="entry name" value="Importin_alpha"/>
    <property type="match status" value="1"/>
</dbReference>
<evidence type="ECO:0000313" key="7">
    <source>
        <dbReference type="Proteomes" id="UP000187209"/>
    </source>
</evidence>
<reference evidence="6 7" key="1">
    <citation type="submission" date="2016-11" db="EMBL/GenBank/DDBJ databases">
        <title>The macronuclear genome of Stentor coeruleus: a giant cell with tiny introns.</title>
        <authorList>
            <person name="Slabodnick M."/>
            <person name="Ruby J.G."/>
            <person name="Reiff S.B."/>
            <person name="Swart E.C."/>
            <person name="Gosai S."/>
            <person name="Prabakaran S."/>
            <person name="Witkowska E."/>
            <person name="Larue G.E."/>
            <person name="Fisher S."/>
            <person name="Freeman R.M."/>
            <person name="Gunawardena J."/>
            <person name="Chu W."/>
            <person name="Stover N.A."/>
            <person name="Gregory B.D."/>
            <person name="Nowacki M."/>
            <person name="Derisi J."/>
            <person name="Roy S.W."/>
            <person name="Marshall W.F."/>
            <person name="Sood P."/>
        </authorList>
    </citation>
    <scope>NUCLEOTIDE SEQUENCE [LARGE SCALE GENOMIC DNA]</scope>
    <source>
        <strain evidence="6">WM001</strain>
    </source>
</reference>
<dbReference type="SUPFAM" id="SSF48371">
    <property type="entry name" value="ARM repeat"/>
    <property type="match status" value="1"/>
</dbReference>
<evidence type="ECO:0000313" key="6">
    <source>
        <dbReference type="EMBL" id="OMJ82366.1"/>
    </source>
</evidence>
<dbReference type="GO" id="GO:0005737">
    <property type="term" value="C:cytoplasm"/>
    <property type="evidence" value="ECO:0007669"/>
    <property type="project" value="InterPro"/>
</dbReference>
<dbReference type="InterPro" id="IPR011989">
    <property type="entry name" value="ARM-like"/>
</dbReference>
<comment type="similarity">
    <text evidence="1 5">Belongs to the importin alpha family.</text>
</comment>
<keyword evidence="3" id="KW-0677">Repeat</keyword>
<dbReference type="GO" id="GO:0006606">
    <property type="term" value="P:protein import into nucleus"/>
    <property type="evidence" value="ECO:0007669"/>
    <property type="project" value="InterPro"/>
</dbReference>
<dbReference type="InterPro" id="IPR024931">
    <property type="entry name" value="Importin_alpha"/>
</dbReference>
<accession>A0A1R2C044</accession>
<organism evidence="6 7">
    <name type="scientific">Stentor coeruleus</name>
    <dbReference type="NCBI Taxonomy" id="5963"/>
    <lineage>
        <taxon>Eukaryota</taxon>
        <taxon>Sar</taxon>
        <taxon>Alveolata</taxon>
        <taxon>Ciliophora</taxon>
        <taxon>Postciliodesmatophora</taxon>
        <taxon>Heterotrichea</taxon>
        <taxon>Heterotrichida</taxon>
        <taxon>Stentoridae</taxon>
        <taxon>Stentor</taxon>
    </lineage>
</organism>
<dbReference type="SMART" id="SM00185">
    <property type="entry name" value="ARM"/>
    <property type="match status" value="4"/>
</dbReference>
<evidence type="ECO:0000256" key="3">
    <source>
        <dbReference type="ARBA" id="ARBA00022737"/>
    </source>
</evidence>
<dbReference type="AlphaFoldDB" id="A0A1R2C044"/>
<dbReference type="OrthoDB" id="29145at2759"/>
<dbReference type="InterPro" id="IPR000225">
    <property type="entry name" value="Armadillo"/>
</dbReference>